<dbReference type="GO" id="GO:0003700">
    <property type="term" value="F:DNA-binding transcription factor activity"/>
    <property type="evidence" value="ECO:0007669"/>
    <property type="project" value="InterPro"/>
</dbReference>
<dbReference type="InterPro" id="IPR001034">
    <property type="entry name" value="DeoR_HTH"/>
</dbReference>
<dbReference type="InterPro" id="IPR026881">
    <property type="entry name" value="WYL_dom"/>
</dbReference>
<dbReference type="PANTHER" id="PTHR34580:SF3">
    <property type="entry name" value="PROTEIN PAFB"/>
    <property type="match status" value="1"/>
</dbReference>
<accession>A0A5C8K3P0</accession>
<dbReference type="Proteomes" id="UP000321926">
    <property type="component" value="Unassembled WGS sequence"/>
</dbReference>
<dbReference type="SUPFAM" id="SSF46785">
    <property type="entry name" value="Winged helix' DNA-binding domain"/>
    <property type="match status" value="1"/>
</dbReference>
<dbReference type="Pfam" id="PF13280">
    <property type="entry name" value="WYL"/>
    <property type="match status" value="1"/>
</dbReference>
<reference evidence="4 5" key="1">
    <citation type="submission" date="2019-08" db="EMBL/GenBank/DDBJ databases">
        <authorList>
            <person name="Shi S."/>
        </authorList>
    </citation>
    <scope>NUCLEOTIDE SEQUENCE [LARGE SCALE GENOMIC DNA]</scope>
    <source>
        <strain evidence="4 5">GY10130</strain>
    </source>
</reference>
<keyword evidence="5" id="KW-1185">Reference proteome</keyword>
<proteinExistence type="predicted"/>
<evidence type="ECO:0000256" key="2">
    <source>
        <dbReference type="ARBA" id="ARBA00023163"/>
    </source>
</evidence>
<gene>
    <name evidence="4" type="ORF">FVR03_13960</name>
</gene>
<evidence type="ECO:0000313" key="5">
    <source>
        <dbReference type="Proteomes" id="UP000321926"/>
    </source>
</evidence>
<dbReference type="InterPro" id="IPR028349">
    <property type="entry name" value="PafC-like"/>
</dbReference>
<dbReference type="InterPro" id="IPR013196">
    <property type="entry name" value="HTH_11"/>
</dbReference>
<dbReference type="PANTHER" id="PTHR34580">
    <property type="match status" value="1"/>
</dbReference>
<name>A0A5C8K3P0_9BACT</name>
<dbReference type="AlphaFoldDB" id="A0A5C8K3P0"/>
<evidence type="ECO:0000259" key="3">
    <source>
        <dbReference type="PROSITE" id="PS51000"/>
    </source>
</evidence>
<organism evidence="4 5">
    <name type="scientific">Pontibacter qinzhouensis</name>
    <dbReference type="NCBI Taxonomy" id="2603253"/>
    <lineage>
        <taxon>Bacteria</taxon>
        <taxon>Pseudomonadati</taxon>
        <taxon>Bacteroidota</taxon>
        <taxon>Cytophagia</taxon>
        <taxon>Cytophagales</taxon>
        <taxon>Hymenobacteraceae</taxon>
        <taxon>Pontibacter</taxon>
    </lineage>
</organism>
<dbReference type="RefSeq" id="WP_147922374.1">
    <property type="nucleotide sequence ID" value="NZ_VRTY01000051.1"/>
</dbReference>
<dbReference type="InterPro" id="IPR051534">
    <property type="entry name" value="CBASS_pafABC_assoc_protein"/>
</dbReference>
<dbReference type="PIRSF" id="PIRSF016838">
    <property type="entry name" value="PafC"/>
    <property type="match status" value="1"/>
</dbReference>
<dbReference type="Pfam" id="PF08279">
    <property type="entry name" value="HTH_11"/>
    <property type="match status" value="1"/>
</dbReference>
<dbReference type="InterPro" id="IPR036390">
    <property type="entry name" value="WH_DNA-bd_sf"/>
</dbReference>
<dbReference type="Gene3D" id="1.10.10.10">
    <property type="entry name" value="Winged helix-like DNA-binding domain superfamily/Winged helix DNA-binding domain"/>
    <property type="match status" value="1"/>
</dbReference>
<protein>
    <submittedName>
        <fullName evidence="4">YafY family transcriptional regulator</fullName>
    </submittedName>
</protein>
<dbReference type="InterPro" id="IPR036388">
    <property type="entry name" value="WH-like_DNA-bd_sf"/>
</dbReference>
<dbReference type="PROSITE" id="PS52050">
    <property type="entry name" value="WYL"/>
    <property type="match status" value="1"/>
</dbReference>
<sequence>MSYETLNRFDRIVAILIHLQSGRVVKAQELADRFQVSLRTIYRDVRSLEAAGVPIAGEAGVGYCILEGYRLPPVMFTREEAGSFVAAEKLMQKFSDKTLGTYYQSAMYKVKSVLRGNAKDRVAALEAQIWVNSTQEIFNEDVPDALDVLLDGMADKKQVALLYKTLSSETPTNRIIEPIGLFNENNYWYVMGYCLLRKDYRQFRTDRMLAIKRTDTPFTKEHGSIDQYRNREDNGPKTKVVIRVDKETARFIQNGRKYYGFVSEEVVGEQIEMTFMTCDSYDGLPRWYLMFADCAEIVEPESFRERVSELLRKARQNLQVKKEELVN</sequence>
<dbReference type="OrthoDB" id="9815009at2"/>
<keyword evidence="1" id="KW-0805">Transcription regulation</keyword>
<dbReference type="EMBL" id="VRTY01000051">
    <property type="protein sequence ID" value="TXK44281.1"/>
    <property type="molecule type" value="Genomic_DNA"/>
</dbReference>
<comment type="caution">
    <text evidence="4">The sequence shown here is derived from an EMBL/GenBank/DDBJ whole genome shotgun (WGS) entry which is preliminary data.</text>
</comment>
<dbReference type="PROSITE" id="PS51000">
    <property type="entry name" value="HTH_DEOR_2"/>
    <property type="match status" value="1"/>
</dbReference>
<evidence type="ECO:0000313" key="4">
    <source>
        <dbReference type="EMBL" id="TXK44281.1"/>
    </source>
</evidence>
<keyword evidence="2" id="KW-0804">Transcription</keyword>
<dbReference type="InterPro" id="IPR057727">
    <property type="entry name" value="WCX_dom"/>
</dbReference>
<dbReference type="Pfam" id="PF25583">
    <property type="entry name" value="WCX"/>
    <property type="match status" value="1"/>
</dbReference>
<feature type="domain" description="HTH deoR-type" evidence="3">
    <location>
        <begin position="8"/>
        <end position="63"/>
    </location>
</feature>
<evidence type="ECO:0000256" key="1">
    <source>
        <dbReference type="ARBA" id="ARBA00023015"/>
    </source>
</evidence>